<dbReference type="Proteomes" id="UP000250991">
    <property type="component" value="Unassembled WGS sequence"/>
</dbReference>
<protein>
    <submittedName>
        <fullName evidence="1">Uncharacterized protein</fullName>
    </submittedName>
</protein>
<evidence type="ECO:0000313" key="1">
    <source>
        <dbReference type="EMBL" id="SPW71010.1"/>
    </source>
</evidence>
<organism evidence="1 2">
    <name type="scientific">Escherichia coli</name>
    <dbReference type="NCBI Taxonomy" id="562"/>
    <lineage>
        <taxon>Bacteria</taxon>
        <taxon>Pseudomonadati</taxon>
        <taxon>Pseudomonadota</taxon>
        <taxon>Gammaproteobacteria</taxon>
        <taxon>Enterobacterales</taxon>
        <taxon>Enterobacteriaceae</taxon>
        <taxon>Escherichia</taxon>
    </lineage>
</organism>
<name>A0A2X1LF64_ECOLX</name>
<dbReference type="EMBL" id="UARW01000004">
    <property type="protein sequence ID" value="SPW71010.1"/>
    <property type="molecule type" value="Genomic_DNA"/>
</dbReference>
<accession>A0A2X1LF64</accession>
<reference evidence="1 2" key="1">
    <citation type="submission" date="2018-06" db="EMBL/GenBank/DDBJ databases">
        <authorList>
            <consortium name="Pathogen Informatics"/>
            <person name="Doyle S."/>
        </authorList>
    </citation>
    <scope>NUCLEOTIDE SEQUENCE [LARGE SCALE GENOMIC DNA]</scope>
    <source>
        <strain evidence="1 2">NCTC8009</strain>
    </source>
</reference>
<dbReference type="AlphaFoldDB" id="A0A2X1LF64"/>
<proteinExistence type="predicted"/>
<evidence type="ECO:0000313" key="2">
    <source>
        <dbReference type="Proteomes" id="UP000250991"/>
    </source>
</evidence>
<gene>
    <name evidence="1" type="ORF">NCTC8009_00289</name>
</gene>
<sequence length="69" mass="8014">MGIIVWSLPDTLVRLMYRETGRLKNDDGMEFYTLRKKGIIPVKDVLSESQRALCGSDLKYALSDFKKRF</sequence>